<dbReference type="GeneID" id="9751817"/>
<dbReference type="CDD" id="cd09836">
    <property type="entry name" value="CBS_pair_arch"/>
    <property type="match status" value="1"/>
</dbReference>
<keyword evidence="5" id="KW-1185">Reference proteome</keyword>
<accession>E1QPA7</accession>
<dbReference type="EMBL" id="CP002100">
    <property type="protein sequence ID" value="ADN50278.1"/>
    <property type="molecule type" value="Genomic_DNA"/>
</dbReference>
<dbReference type="STRING" id="572478.Vdis_0888"/>
<dbReference type="Pfam" id="PF00571">
    <property type="entry name" value="CBS"/>
    <property type="match status" value="2"/>
</dbReference>
<evidence type="ECO:0000313" key="5">
    <source>
        <dbReference type="Proteomes" id="UP000006681"/>
    </source>
</evidence>
<dbReference type="HOGENOM" id="CLU_040681_12_1_2"/>
<dbReference type="KEGG" id="vdi:Vdis_0888"/>
<feature type="domain" description="CBS" evidence="3">
    <location>
        <begin position="75"/>
        <end position="132"/>
    </location>
</feature>
<organism evidence="4 5">
    <name type="scientific">Vulcanisaeta distributa (strain DSM 14429 / JCM 11212 / NBRC 100878 / IC-017)</name>
    <dbReference type="NCBI Taxonomy" id="572478"/>
    <lineage>
        <taxon>Archaea</taxon>
        <taxon>Thermoproteota</taxon>
        <taxon>Thermoprotei</taxon>
        <taxon>Thermoproteales</taxon>
        <taxon>Thermoproteaceae</taxon>
        <taxon>Vulcanisaeta</taxon>
    </lineage>
</organism>
<dbReference type="PANTHER" id="PTHR43080">
    <property type="entry name" value="CBS DOMAIN-CONTAINING PROTEIN CBSX3, MITOCHONDRIAL"/>
    <property type="match status" value="1"/>
</dbReference>
<dbReference type="Proteomes" id="UP000006681">
    <property type="component" value="Chromosome"/>
</dbReference>
<dbReference type="OrthoDB" id="8919at2157"/>
<dbReference type="PANTHER" id="PTHR43080:SF2">
    <property type="entry name" value="CBS DOMAIN-CONTAINING PROTEIN"/>
    <property type="match status" value="1"/>
</dbReference>
<dbReference type="InterPro" id="IPR046342">
    <property type="entry name" value="CBS_dom_sf"/>
</dbReference>
<evidence type="ECO:0000259" key="3">
    <source>
        <dbReference type="PROSITE" id="PS51371"/>
    </source>
</evidence>
<evidence type="ECO:0000256" key="2">
    <source>
        <dbReference type="PROSITE-ProRule" id="PRU00703"/>
    </source>
</evidence>
<reference evidence="5" key="2">
    <citation type="journal article" date="2010" name="Stand. Genomic Sci.">
        <title>Complete genome sequence of Vulcanisaeta distributa type strain (IC-017T).</title>
        <authorList>
            <person name="Mavromatis K."/>
            <person name="Sikorski J."/>
            <person name="Pabst E."/>
            <person name="Teshima H."/>
            <person name="Lapidus A."/>
            <person name="Lucas S."/>
            <person name="Nolan M."/>
            <person name="Glavina Del Rio T."/>
            <person name="Cheng J."/>
            <person name="Bruce D."/>
            <person name="Goodwin L."/>
            <person name="Pitluck S."/>
            <person name="Liolios K."/>
            <person name="Ivanova N."/>
            <person name="Mikhailova N."/>
            <person name="Pati A."/>
            <person name="Chen A."/>
            <person name="Palaniappan K."/>
            <person name="Land M."/>
            <person name="Hauser L."/>
            <person name="Chang Y."/>
            <person name="Jeffries C."/>
            <person name="Rohde M."/>
            <person name="Spring S."/>
            <person name="Goker M."/>
            <person name="Wirth R."/>
            <person name="Woyke T."/>
            <person name="Bristow J."/>
            <person name="Eisen J."/>
            <person name="Markowitz V."/>
            <person name="Hugenholtz P."/>
            <person name="Klenk H."/>
            <person name="Kyrpides N."/>
        </authorList>
    </citation>
    <scope>NUCLEOTIDE SEQUENCE [LARGE SCALE GENOMIC DNA]</scope>
    <source>
        <strain evidence="5">DSM 14429 / JCM 11212 / NBRC 100878 / IC-017</strain>
    </source>
</reference>
<dbReference type="SUPFAM" id="SSF54631">
    <property type="entry name" value="CBS-domain pair"/>
    <property type="match status" value="1"/>
</dbReference>
<dbReference type="InterPro" id="IPR051257">
    <property type="entry name" value="Diverse_CBS-Domain"/>
</dbReference>
<dbReference type="AlphaFoldDB" id="E1QPA7"/>
<proteinExistence type="predicted"/>
<evidence type="ECO:0000256" key="1">
    <source>
        <dbReference type="ARBA" id="ARBA00023122"/>
    </source>
</evidence>
<feature type="domain" description="CBS" evidence="3">
    <location>
        <begin position="10"/>
        <end position="66"/>
    </location>
</feature>
<keyword evidence="1 2" id="KW-0129">CBS domain</keyword>
<dbReference type="eggNOG" id="arCOG00606">
    <property type="taxonomic scope" value="Archaea"/>
</dbReference>
<dbReference type="Gene3D" id="3.10.580.10">
    <property type="entry name" value="CBS-domain"/>
    <property type="match status" value="1"/>
</dbReference>
<name>E1QPA7_VULDI</name>
<gene>
    <name evidence="4" type="ordered locus">Vdis_0888</name>
</gene>
<sequence>MAIPRVREVMREVLITVKDDKPLTEVIKIMNEKNIGSIIVTDEEGRAIGVFTERDLLRLVASNVSLNALTVGDVMTRNVIVIEEDASLIKAVHIMAKHGIRHLPIVDEDGKVIGIVSIRDAAIALARLLVDMDIGKLGATEEEVSMIRDLINIDEGI</sequence>
<dbReference type="SMART" id="SM00116">
    <property type="entry name" value="CBS"/>
    <property type="match status" value="2"/>
</dbReference>
<reference evidence="4 5" key="1">
    <citation type="journal article" date="2010" name="Stand. Genomic Sci.">
        <title>Complete genome sequence of Vulcanisaeta distributa type strain (IC-017).</title>
        <authorList>
            <person name="Mavromatis K."/>
            <person name="Sikorski J."/>
            <person name="Pabst E."/>
            <person name="Teshima H."/>
            <person name="Lapidus A."/>
            <person name="Lucas S."/>
            <person name="Nolan M."/>
            <person name="Glavina Del Rio T."/>
            <person name="Cheng J.F."/>
            <person name="Bruce D."/>
            <person name="Goodwin L."/>
            <person name="Pitluck S."/>
            <person name="Liolios K."/>
            <person name="Ivanova N."/>
            <person name="Mikhailova N."/>
            <person name="Pati A."/>
            <person name="Chen A."/>
            <person name="Palaniappan K."/>
            <person name="Land M."/>
            <person name="Hauser L."/>
            <person name="Chang Y.J."/>
            <person name="Jeffries C.D."/>
            <person name="Rohde M."/>
            <person name="Spring S."/>
            <person name="Goker M."/>
            <person name="Wirth R."/>
            <person name="Woyke T."/>
            <person name="Bristow J."/>
            <person name="Eisen J.A."/>
            <person name="Markowitz V."/>
            <person name="Hugenholtz P."/>
            <person name="Klenk H.P."/>
            <person name="Kyrpides N.C."/>
        </authorList>
    </citation>
    <scope>NUCLEOTIDE SEQUENCE [LARGE SCALE GENOMIC DNA]</scope>
    <source>
        <strain evidence="5">DSM 14429 / JCM 11212 / NBRC 100878 / IC-017</strain>
    </source>
</reference>
<evidence type="ECO:0000313" key="4">
    <source>
        <dbReference type="EMBL" id="ADN50278.1"/>
    </source>
</evidence>
<protein>
    <submittedName>
        <fullName evidence="4">Putative signal transduction protein with CBS domains</fullName>
    </submittedName>
</protein>
<dbReference type="PROSITE" id="PS51371">
    <property type="entry name" value="CBS"/>
    <property type="match status" value="2"/>
</dbReference>
<dbReference type="RefSeq" id="WP_013336003.1">
    <property type="nucleotide sequence ID" value="NC_014537.1"/>
</dbReference>
<dbReference type="InterPro" id="IPR000644">
    <property type="entry name" value="CBS_dom"/>
</dbReference>